<dbReference type="RefSeq" id="WP_025352196.1">
    <property type="nucleotide sequence ID" value="NZ_CP006850.1"/>
</dbReference>
<dbReference type="STRING" id="1415166.NONO_c60810"/>
<dbReference type="KEGG" id="nno:NONO_c60810"/>
<dbReference type="AlphaFoldDB" id="W5TNP5"/>
<sequence length="115" mass="12908">MSTTPRARTSAPKEASAPKVGRYYELKEEVAPIPDYVLTEKIRIKEPTREQMQAFWKAPAGEESDRVLLGDAADAVFALYAKLPQRQYNAMTRDIWNHFFPGTGGDEGKSEESSN</sequence>
<evidence type="ECO:0008006" key="3">
    <source>
        <dbReference type="Google" id="ProtNLM"/>
    </source>
</evidence>
<dbReference type="PATRIC" id="fig|1415166.3.peg.6257"/>
<evidence type="ECO:0000313" key="1">
    <source>
        <dbReference type="EMBL" id="AHH20857.1"/>
    </source>
</evidence>
<organism evidence="1 2">
    <name type="scientific">Nocardia nova SH22a</name>
    <dbReference type="NCBI Taxonomy" id="1415166"/>
    <lineage>
        <taxon>Bacteria</taxon>
        <taxon>Bacillati</taxon>
        <taxon>Actinomycetota</taxon>
        <taxon>Actinomycetes</taxon>
        <taxon>Mycobacteriales</taxon>
        <taxon>Nocardiaceae</taxon>
        <taxon>Nocardia</taxon>
    </lineage>
</organism>
<gene>
    <name evidence="1" type="ORF">NONO_c60810</name>
</gene>
<dbReference type="OrthoDB" id="4553153at2"/>
<proteinExistence type="predicted"/>
<dbReference type="EMBL" id="CP006850">
    <property type="protein sequence ID" value="AHH20857.1"/>
    <property type="molecule type" value="Genomic_DNA"/>
</dbReference>
<keyword evidence="2" id="KW-1185">Reference proteome</keyword>
<dbReference type="Proteomes" id="UP000019150">
    <property type="component" value="Chromosome"/>
</dbReference>
<evidence type="ECO:0000313" key="2">
    <source>
        <dbReference type="Proteomes" id="UP000019150"/>
    </source>
</evidence>
<reference evidence="1 2" key="1">
    <citation type="journal article" date="2014" name="Appl. Environ. Microbiol.">
        <title>Insights into the Microbial Degradation of Rubber and Gutta-Percha by Analysis of the Complete Genome of Nocardia nova SH22a.</title>
        <authorList>
            <person name="Luo Q."/>
            <person name="Hiessl S."/>
            <person name="Poehlein A."/>
            <person name="Daniel R."/>
            <person name="Steinbuchel A."/>
        </authorList>
    </citation>
    <scope>NUCLEOTIDE SEQUENCE [LARGE SCALE GENOMIC DNA]</scope>
    <source>
        <strain evidence="1">SH22a</strain>
    </source>
</reference>
<name>W5TNP5_9NOCA</name>
<protein>
    <recommendedName>
        <fullName evidence="3">Tail assembly chaperone</fullName>
    </recommendedName>
</protein>
<accession>W5TNP5</accession>
<dbReference type="HOGENOM" id="CLU_2106423_0_0_11"/>